<comment type="caution">
    <text evidence="3">The sequence shown here is derived from an EMBL/GenBank/DDBJ whole genome shotgun (WGS) entry which is preliminary data.</text>
</comment>
<dbReference type="AlphaFoldDB" id="K0SGE5"/>
<evidence type="ECO:0000256" key="1">
    <source>
        <dbReference type="SAM" id="MobiDB-lite"/>
    </source>
</evidence>
<feature type="compositionally biased region" description="Polar residues" evidence="1">
    <location>
        <begin position="187"/>
        <end position="203"/>
    </location>
</feature>
<reference evidence="3 4" key="1">
    <citation type="journal article" date="2012" name="Genome Biol.">
        <title>Genome and low-iron response of an oceanic diatom adapted to chronic iron limitation.</title>
        <authorList>
            <person name="Lommer M."/>
            <person name="Specht M."/>
            <person name="Roy A.S."/>
            <person name="Kraemer L."/>
            <person name="Andreson R."/>
            <person name="Gutowska M.A."/>
            <person name="Wolf J."/>
            <person name="Bergner S.V."/>
            <person name="Schilhabel M.B."/>
            <person name="Klostermeier U.C."/>
            <person name="Beiko R.G."/>
            <person name="Rosenstiel P."/>
            <person name="Hippler M."/>
            <person name="Laroche J."/>
        </authorList>
    </citation>
    <scope>NUCLEOTIDE SEQUENCE [LARGE SCALE GENOMIC DNA]</scope>
    <source>
        <strain evidence="3 4">CCMP1005</strain>
    </source>
</reference>
<name>K0SGE5_THAOC</name>
<evidence type="ECO:0000313" key="3">
    <source>
        <dbReference type="EMBL" id="EJK64440.1"/>
    </source>
</evidence>
<dbReference type="SUPFAM" id="SSF69572">
    <property type="entry name" value="Activating enzymes of the ubiquitin-like proteins"/>
    <property type="match status" value="1"/>
</dbReference>
<dbReference type="OrthoDB" id="10252231at2759"/>
<feature type="region of interest" description="Disordered" evidence="1">
    <location>
        <begin position="297"/>
        <end position="327"/>
    </location>
</feature>
<keyword evidence="4" id="KW-1185">Reference proteome</keyword>
<dbReference type="eggNOG" id="KOG2012">
    <property type="taxonomic scope" value="Eukaryota"/>
</dbReference>
<dbReference type="EMBL" id="AGNL01017250">
    <property type="protein sequence ID" value="EJK64440.1"/>
    <property type="molecule type" value="Genomic_DNA"/>
</dbReference>
<dbReference type="InterPro" id="IPR032418">
    <property type="entry name" value="E1_FCCH"/>
</dbReference>
<dbReference type="Gene3D" id="3.40.50.720">
    <property type="entry name" value="NAD(P)-binding Rossmann-like Domain"/>
    <property type="match status" value="1"/>
</dbReference>
<dbReference type="Pfam" id="PF16190">
    <property type="entry name" value="E1_FCCH"/>
    <property type="match status" value="1"/>
</dbReference>
<dbReference type="Proteomes" id="UP000266841">
    <property type="component" value="Unassembled WGS sequence"/>
</dbReference>
<organism evidence="3 4">
    <name type="scientific">Thalassiosira oceanica</name>
    <name type="common">Marine diatom</name>
    <dbReference type="NCBI Taxonomy" id="159749"/>
    <lineage>
        <taxon>Eukaryota</taxon>
        <taxon>Sar</taxon>
        <taxon>Stramenopiles</taxon>
        <taxon>Ochrophyta</taxon>
        <taxon>Bacillariophyta</taxon>
        <taxon>Coscinodiscophyceae</taxon>
        <taxon>Thalassiosirophycidae</taxon>
        <taxon>Thalassiosirales</taxon>
        <taxon>Thalassiosiraceae</taxon>
        <taxon>Thalassiosira</taxon>
    </lineage>
</organism>
<dbReference type="InterPro" id="IPR035985">
    <property type="entry name" value="Ubiquitin-activating_enz"/>
</dbReference>
<protein>
    <recommendedName>
        <fullName evidence="2">Ubiquitin-activating enzyme E1 FCCH domain-containing protein</fullName>
    </recommendedName>
</protein>
<feature type="domain" description="Ubiquitin-activating enzyme E1 FCCH" evidence="2">
    <location>
        <begin position="121"/>
        <end position="173"/>
    </location>
</feature>
<evidence type="ECO:0000259" key="2">
    <source>
        <dbReference type="Pfam" id="PF16190"/>
    </source>
</evidence>
<dbReference type="GO" id="GO:0008641">
    <property type="term" value="F:ubiquitin-like modifier activating enzyme activity"/>
    <property type="evidence" value="ECO:0007669"/>
    <property type="project" value="InterPro"/>
</dbReference>
<feature type="non-terminal residue" evidence="3">
    <location>
        <position position="1"/>
    </location>
</feature>
<feature type="compositionally biased region" description="Basic and acidic residues" evidence="1">
    <location>
        <begin position="299"/>
        <end position="308"/>
    </location>
</feature>
<sequence length="327" mass="35476">YLGEGDVGSARGRAEACAGRLAELNEYVKVDVASGVTSLADEGALLGLVAGASVVVVTVPLPTALLTRLDEKCRSSGVCFIYSLSTGVFGQVFCDFGEAFTVTDKDGENPATSQVENILPSNPAVVKVLEDQGRHGLETGDSVTFSRVRGLDGLLRADEWYEVKVIGPYTLQTDRARRGCRGGGSGTMKQGQSTHTMQQSNARTRPCHHGRRRAEPQDDAHFQEARTCHRAAGRTAASWARCTRGMFGTPSDKSHDHTYRREVKRAVLHLGYRRHGADDIETGRRLNLIGLRGVQRAPRGGEEAEKEFLVSTGYEAESKSVRGQNEL</sequence>
<evidence type="ECO:0000313" key="4">
    <source>
        <dbReference type="Proteomes" id="UP000266841"/>
    </source>
</evidence>
<gene>
    <name evidence="3" type="ORF">THAOC_14819</name>
</gene>
<proteinExistence type="predicted"/>
<accession>K0SGE5</accession>
<feature type="region of interest" description="Disordered" evidence="1">
    <location>
        <begin position="176"/>
        <end position="221"/>
    </location>
</feature>